<keyword evidence="2" id="KW-1185">Reference proteome</keyword>
<gene>
    <name evidence="1" type="ORF">SAMN04489758_13410</name>
</gene>
<name>A0A1I0GR05_9FIRM</name>
<organism evidence="1 2">
    <name type="scientific">Thomasclavelia cocleata</name>
    <dbReference type="NCBI Taxonomy" id="69824"/>
    <lineage>
        <taxon>Bacteria</taxon>
        <taxon>Bacillati</taxon>
        <taxon>Bacillota</taxon>
        <taxon>Erysipelotrichia</taxon>
        <taxon>Erysipelotrichales</taxon>
        <taxon>Coprobacillaceae</taxon>
        <taxon>Thomasclavelia</taxon>
    </lineage>
</organism>
<evidence type="ECO:0000313" key="1">
    <source>
        <dbReference type="EMBL" id="SET73525.1"/>
    </source>
</evidence>
<dbReference type="Proteomes" id="UP000198558">
    <property type="component" value="Unassembled WGS sequence"/>
</dbReference>
<dbReference type="InterPro" id="IPR011989">
    <property type="entry name" value="ARM-like"/>
</dbReference>
<dbReference type="AlphaFoldDB" id="A0A1I0GR05"/>
<dbReference type="GeneID" id="78289132"/>
<dbReference type="Gene3D" id="1.25.10.10">
    <property type="entry name" value="Leucine-rich Repeat Variant"/>
    <property type="match status" value="1"/>
</dbReference>
<dbReference type="InterPro" id="IPR016024">
    <property type="entry name" value="ARM-type_fold"/>
</dbReference>
<dbReference type="EMBL" id="FOIN01000034">
    <property type="protein sequence ID" value="SET73525.1"/>
    <property type="molecule type" value="Genomic_DNA"/>
</dbReference>
<reference evidence="2" key="1">
    <citation type="submission" date="2016-10" db="EMBL/GenBank/DDBJ databases">
        <authorList>
            <person name="Varghese N."/>
            <person name="Submissions S."/>
        </authorList>
    </citation>
    <scope>NUCLEOTIDE SEQUENCE [LARGE SCALE GENOMIC DNA]</scope>
    <source>
        <strain evidence="2">DSM 1551</strain>
    </source>
</reference>
<dbReference type="RefSeq" id="WP_092355641.1">
    <property type="nucleotide sequence ID" value="NZ_FOIN01000034.1"/>
</dbReference>
<proteinExistence type="predicted"/>
<dbReference type="OrthoDB" id="9780715at2"/>
<accession>A0A1I0GR05</accession>
<dbReference type="SUPFAM" id="SSF48371">
    <property type="entry name" value="ARM repeat"/>
    <property type="match status" value="1"/>
</dbReference>
<evidence type="ECO:0000313" key="2">
    <source>
        <dbReference type="Proteomes" id="UP000198558"/>
    </source>
</evidence>
<protein>
    <submittedName>
        <fullName evidence="1">Phage-related protein</fullName>
    </submittedName>
</protein>
<sequence>MDKEDQSSKLDKLKLAIKVTAEVTKEASKAILNMGKDIASVFGETVGGTIGKLSKILGDTIAKQSKNWSQSIKQLGSVAKNIGGVINGIGSSIINMAKGSVEQVLKIGNSFESFSGKMKTIDQGVNTLGQSLVAGLEAPLNEMADFGIDAIAQLQESLDSGGTNAMLETGSNLLNQMMAGIITALPGVIETVSEILTTVCQTISQLAPQLSETGFEIISQLLLGIMENMPMLAETALTLILSLVNGLAAQLPVLLPAAVDMVMTLIEGLISNLPAILEAGMNLLDGLITGIFNALPALIERVPEIIYQFITALIERGPELLEGGKQILQKVIEGIKNLIGGLVGLAGELIANFISVFNQIDWHKVGYDVMTWIINGISSLLNNLVELGGNIVSKISDTIVNTDWLKLGRDIINGIIEGFKKGIGALLDIAMGACESVLDTITGFFDIFSPSHKMRDEVGKYLPSGIAVGFELAMPSATKDMINATDSGFKKLKQSASSSTSWFSNDFSLGFGKENIINEDLIDYEKLATTMSKIKMDVYMDKTAVGKIITPAVDIELGRETSRKGRHGA</sequence>